<dbReference type="InterPro" id="IPR012337">
    <property type="entry name" value="RNaseH-like_sf"/>
</dbReference>
<dbReference type="PANTHER" id="PTHR47723:SF19">
    <property type="entry name" value="POLYNUCLEOTIDYL TRANSFERASE, RIBONUCLEASE H-LIKE SUPERFAMILY PROTEIN"/>
    <property type="match status" value="1"/>
</dbReference>
<reference evidence="4" key="1">
    <citation type="journal article" date="2024" name="IScience">
        <title>Strigolactones Initiate the Formation of Haustorium-like Structures in Castilleja.</title>
        <authorList>
            <person name="Buerger M."/>
            <person name="Peterson D."/>
            <person name="Chory J."/>
        </authorList>
    </citation>
    <scope>NUCLEOTIDE SEQUENCE [LARGE SCALE GENOMIC DNA]</scope>
</reference>
<sequence>MKKEKEIKQTCTAANNRDQSRSSTNHKWIPPPPGWLKINVDSTYAVDSATSGIISRNEDGSITLAAAHAHKCLDAISAESLAILDVCKIIDELKLKKVIFESDCLNAIALINGVSFNIFWNASPIIEHIKKFWNCWPTWIFKYVPRSSNGAAHNLAKWAVSNSFDGVLACDSIPIVVFCDQGYPLVNT</sequence>
<dbReference type="Proteomes" id="UP001632038">
    <property type="component" value="Unassembled WGS sequence"/>
</dbReference>
<dbReference type="Pfam" id="PF13456">
    <property type="entry name" value="RVT_3"/>
    <property type="match status" value="1"/>
</dbReference>
<dbReference type="EMBL" id="JAVIJP010000036">
    <property type="protein sequence ID" value="KAL3628523.1"/>
    <property type="molecule type" value="Genomic_DNA"/>
</dbReference>
<name>A0ABD3CF65_9LAMI</name>
<dbReference type="InterPro" id="IPR044730">
    <property type="entry name" value="RNase_H-like_dom_plant"/>
</dbReference>
<dbReference type="AlphaFoldDB" id="A0ABD3CF65"/>
<dbReference type="PANTHER" id="PTHR47723">
    <property type="entry name" value="OS05G0353850 PROTEIN"/>
    <property type="match status" value="1"/>
</dbReference>
<dbReference type="CDD" id="cd06222">
    <property type="entry name" value="RNase_H_like"/>
    <property type="match status" value="1"/>
</dbReference>
<protein>
    <recommendedName>
        <fullName evidence="2">RNase H type-1 domain-containing protein</fullName>
    </recommendedName>
</protein>
<organism evidence="3 4">
    <name type="scientific">Castilleja foliolosa</name>
    <dbReference type="NCBI Taxonomy" id="1961234"/>
    <lineage>
        <taxon>Eukaryota</taxon>
        <taxon>Viridiplantae</taxon>
        <taxon>Streptophyta</taxon>
        <taxon>Embryophyta</taxon>
        <taxon>Tracheophyta</taxon>
        <taxon>Spermatophyta</taxon>
        <taxon>Magnoliopsida</taxon>
        <taxon>eudicotyledons</taxon>
        <taxon>Gunneridae</taxon>
        <taxon>Pentapetalae</taxon>
        <taxon>asterids</taxon>
        <taxon>lamiids</taxon>
        <taxon>Lamiales</taxon>
        <taxon>Orobanchaceae</taxon>
        <taxon>Pedicularideae</taxon>
        <taxon>Castillejinae</taxon>
        <taxon>Castilleja</taxon>
    </lineage>
</organism>
<keyword evidence="4" id="KW-1185">Reference proteome</keyword>
<evidence type="ECO:0000313" key="3">
    <source>
        <dbReference type="EMBL" id="KAL3628523.1"/>
    </source>
</evidence>
<feature type="compositionally biased region" description="Polar residues" evidence="1">
    <location>
        <begin position="9"/>
        <end position="26"/>
    </location>
</feature>
<proteinExistence type="predicted"/>
<dbReference type="SUPFAM" id="SSF53098">
    <property type="entry name" value="Ribonuclease H-like"/>
    <property type="match status" value="1"/>
</dbReference>
<dbReference type="InterPro" id="IPR002156">
    <property type="entry name" value="RNaseH_domain"/>
</dbReference>
<gene>
    <name evidence="3" type="ORF">CASFOL_027569</name>
</gene>
<dbReference type="Gene3D" id="3.30.420.10">
    <property type="entry name" value="Ribonuclease H-like superfamily/Ribonuclease H"/>
    <property type="match status" value="1"/>
</dbReference>
<accession>A0ABD3CF65</accession>
<evidence type="ECO:0000256" key="1">
    <source>
        <dbReference type="SAM" id="MobiDB-lite"/>
    </source>
</evidence>
<evidence type="ECO:0000259" key="2">
    <source>
        <dbReference type="Pfam" id="PF13456"/>
    </source>
</evidence>
<feature type="region of interest" description="Disordered" evidence="1">
    <location>
        <begin position="1"/>
        <end position="27"/>
    </location>
</feature>
<dbReference type="InterPro" id="IPR053151">
    <property type="entry name" value="RNase_H-like"/>
</dbReference>
<dbReference type="InterPro" id="IPR036397">
    <property type="entry name" value="RNaseH_sf"/>
</dbReference>
<feature type="domain" description="RNase H type-1" evidence="2">
    <location>
        <begin position="40"/>
        <end position="159"/>
    </location>
</feature>
<evidence type="ECO:0000313" key="4">
    <source>
        <dbReference type="Proteomes" id="UP001632038"/>
    </source>
</evidence>
<comment type="caution">
    <text evidence="3">The sequence shown here is derived from an EMBL/GenBank/DDBJ whole genome shotgun (WGS) entry which is preliminary data.</text>
</comment>